<evidence type="ECO:0000313" key="1">
    <source>
        <dbReference type="EMBL" id="AIJ45626.1"/>
    </source>
</evidence>
<accession>A0A076PLS3</accession>
<name>A0A076PLS3_COMTE</name>
<dbReference type="Proteomes" id="UP000028782">
    <property type="component" value="Chromosome"/>
</dbReference>
<dbReference type="HOGENOM" id="CLU_2648283_0_0_4"/>
<dbReference type="AlphaFoldDB" id="A0A076PLS3"/>
<evidence type="ECO:0000313" key="2">
    <source>
        <dbReference type="Proteomes" id="UP000028782"/>
    </source>
</evidence>
<dbReference type="KEGG" id="ctes:O987_07400"/>
<organism evidence="1 2">
    <name type="scientific">Comamonas testosteroni TK102</name>
    <dbReference type="NCBI Taxonomy" id="1392005"/>
    <lineage>
        <taxon>Bacteria</taxon>
        <taxon>Pseudomonadati</taxon>
        <taxon>Pseudomonadota</taxon>
        <taxon>Betaproteobacteria</taxon>
        <taxon>Burkholderiales</taxon>
        <taxon>Comamonadaceae</taxon>
        <taxon>Comamonas</taxon>
    </lineage>
</organism>
<gene>
    <name evidence="1" type="ORF">O987_07400</name>
</gene>
<proteinExistence type="predicted"/>
<reference evidence="1 2" key="1">
    <citation type="journal article" date="2014" name="Genome Announc.">
        <title>Complete Genome Sequence of Polychlorinated Biphenyl Degrader Comamonas testosteroni TK102 (NBRC 109938).</title>
        <authorList>
            <person name="Fukuda K."/>
            <person name="Hosoyama A."/>
            <person name="Tsuchikane K."/>
            <person name="Ohji S."/>
            <person name="Yamazoe A."/>
            <person name="Fujita N."/>
            <person name="Shintani M."/>
            <person name="Kimbara K."/>
        </authorList>
    </citation>
    <scope>NUCLEOTIDE SEQUENCE [LARGE SCALE GENOMIC DNA]</scope>
    <source>
        <strain evidence="1">TK102</strain>
    </source>
</reference>
<protein>
    <submittedName>
        <fullName evidence="1">Uncharacterized protein</fullName>
    </submittedName>
</protein>
<dbReference type="EMBL" id="CP006704">
    <property type="protein sequence ID" value="AIJ45626.1"/>
    <property type="molecule type" value="Genomic_DNA"/>
</dbReference>
<sequence>MWPLVLHFAVRFWPTGDGLHLLKSEAQDAAPKVSFAVLYSPVARPGFGQYRTFLRSATRIETAPEAQMFNSTCWCT</sequence>